<gene>
    <name evidence="1" type="ORF">PBI_LIZLEMON_2</name>
</gene>
<reference evidence="1 2" key="1">
    <citation type="submission" date="2014-06" db="EMBL/GenBank/DDBJ databases">
        <authorList>
            <person name="Pfaffle P.K."/>
            <person name="Tobiason D.M."/>
            <person name="Arnold K."/>
            <person name="Ash A."/>
            <person name="Austin Q."/>
            <person name="Brahm K."/>
            <person name="Carberry B."/>
            <person name="Grant J."/>
            <person name="Leckie K."/>
            <person name="Meder A."/>
            <person name="Newsom A."/>
            <person name="Reinecke M."/>
            <person name="Rognrud K."/>
            <person name="Serrano M.G."/>
            <person name="Buck G."/>
            <person name="Lee V."/>
            <person name="Wang Y."/>
            <person name="Carvalho R."/>
            <person name="Voegtly L."/>
            <person name="Shi R."/>
            <person name="Duckworth R."/>
            <person name="Johnson A."/>
            <person name="Loviza R."/>
            <person name="Walstead R."/>
            <person name="Shah Z."/>
            <person name="Kiflezghi M."/>
            <person name="Wade K."/>
            <person name="Anders K.R."/>
            <person name="Braun M.A."/>
            <person name="Delesalle V.A."/>
            <person name="Hughes L.E."/>
            <person name="Ware V.C."/>
            <person name="Bradley K.W."/>
            <person name="Barker L.P."/>
            <person name="Asai D.J."/>
            <person name="Bowman C.A."/>
            <person name="Russell D.A."/>
            <person name="Pope W.H."/>
            <person name="Jacobs-Sera D."/>
            <person name="Hendrix R.W."/>
            <person name="Hatfull G.F."/>
        </authorList>
    </citation>
    <scope>NUCLEOTIDE SEQUENCE [LARGE SCALE GENOMIC DNA]</scope>
</reference>
<name>A0A076YJC4_9CAUD</name>
<sequence length="385" mass="42383">MNDGPHLHLAVAARMDTTQINGVLQLRDEDGQHVIPAPRNILVSYHYFKGYDLNRFAGLRVIGDSGAFSAKHQGAEISTAQLAAWGQKWRHRLCWLAALDVIGDQAATRRNWHEMVDGHGMPGVPTVHFGAEPQALDYYGKRGVDFVGLGGLVGRPAPAQMRWLVAMFRYARDAWPDMRFHGWGITHADALKLPFFSVDSSGWGGGYRYGRLSLRDPLSTKVHTLDLNGRETYAPEVARLLRDHYGVNPSEVATSGPHNRLLMVRLSALSASVQEQQFRHLHRRNRVPAPKWGQLDSLEPTHPGPNLHLAGTGQCRDLTTTEGGPHLHQAMERANSCEKGEVAGVIGLLAEEHQRTNAGPHIHLAEGSSEHLETVAKLSQGASAQ</sequence>
<organism evidence="1 2">
    <name type="scientific">Mycobacterium phage LizLemon</name>
    <dbReference type="NCBI Taxonomy" id="1527533"/>
    <lineage>
        <taxon>Viruses</taxon>
        <taxon>Duplodnaviria</taxon>
        <taxon>Heunggongvirae</taxon>
        <taxon>Uroviricota</taxon>
        <taxon>Caudoviricetes</taxon>
        <taxon>Bclasvirinae</taxon>
        <taxon>Rosebushvirus</taxon>
        <taxon>Rosebushvirus rosebush</taxon>
    </lineage>
</organism>
<dbReference type="Proteomes" id="UP000230449">
    <property type="component" value="Segment"/>
</dbReference>
<evidence type="ECO:0000313" key="2">
    <source>
        <dbReference type="Proteomes" id="UP000230449"/>
    </source>
</evidence>
<proteinExistence type="predicted"/>
<protein>
    <submittedName>
        <fullName evidence="1">Queuine tRNA-ribosyltransferase</fullName>
    </submittedName>
</protein>
<dbReference type="EMBL" id="KM101117">
    <property type="protein sequence ID" value="AIK68776.1"/>
    <property type="molecule type" value="Genomic_DNA"/>
</dbReference>
<accession>A0A076YJC4</accession>
<evidence type="ECO:0000313" key="1">
    <source>
        <dbReference type="EMBL" id="AIK68776.1"/>
    </source>
</evidence>